<evidence type="ECO:0000313" key="1">
    <source>
        <dbReference type="EMBL" id="VDO99345.1"/>
    </source>
</evidence>
<sequence length="83" mass="9554">MKSSASDVKHKIQCAAWTRLDNLNFGDDLLLLYHTHDQMQMKTAGVAAAFAEVDFNIHREKRMILNYNTERTNTIKLEGETLE</sequence>
<evidence type="ECO:0000313" key="2">
    <source>
        <dbReference type="Proteomes" id="UP000277204"/>
    </source>
</evidence>
<dbReference type="Proteomes" id="UP000277204">
    <property type="component" value="Unassembled WGS sequence"/>
</dbReference>
<proteinExistence type="predicted"/>
<protein>
    <submittedName>
        <fullName evidence="1">Uncharacterized protein</fullName>
    </submittedName>
</protein>
<reference evidence="1 2" key="1">
    <citation type="submission" date="2018-11" db="EMBL/GenBank/DDBJ databases">
        <authorList>
            <consortium name="Pathogen Informatics"/>
        </authorList>
    </citation>
    <scope>NUCLEOTIDE SEQUENCE [LARGE SCALE GENOMIC DNA]</scope>
    <source>
        <strain evidence="1 2">Zambia</strain>
    </source>
</reference>
<accession>A0A183M864</accession>
<name>A0A183M864_9TREM</name>
<keyword evidence="2" id="KW-1185">Reference proteome</keyword>
<dbReference type="EMBL" id="UZAI01007520">
    <property type="protein sequence ID" value="VDO99345.1"/>
    <property type="molecule type" value="Genomic_DNA"/>
</dbReference>
<dbReference type="AlphaFoldDB" id="A0A183M864"/>
<gene>
    <name evidence="1" type="ORF">SMRZ_LOCUS12239</name>
</gene>
<organism evidence="1 2">
    <name type="scientific">Schistosoma margrebowiei</name>
    <dbReference type="NCBI Taxonomy" id="48269"/>
    <lineage>
        <taxon>Eukaryota</taxon>
        <taxon>Metazoa</taxon>
        <taxon>Spiralia</taxon>
        <taxon>Lophotrochozoa</taxon>
        <taxon>Platyhelminthes</taxon>
        <taxon>Trematoda</taxon>
        <taxon>Digenea</taxon>
        <taxon>Strigeidida</taxon>
        <taxon>Schistosomatoidea</taxon>
        <taxon>Schistosomatidae</taxon>
        <taxon>Schistosoma</taxon>
    </lineage>
</organism>